<keyword evidence="5" id="KW-1185">Reference proteome</keyword>
<dbReference type="PANTHER" id="PTHR10584">
    <property type="entry name" value="SUGAR KINASE"/>
    <property type="match status" value="1"/>
</dbReference>
<dbReference type="Proteomes" id="UP000283805">
    <property type="component" value="Unassembled WGS sequence"/>
</dbReference>
<keyword evidence="2" id="KW-0808">Transferase</keyword>
<dbReference type="InterPro" id="IPR029056">
    <property type="entry name" value="Ribokinase-like"/>
</dbReference>
<accession>A0A3R7HIM1</accession>
<dbReference type="Pfam" id="PF25270">
    <property type="entry name" value="Khk"/>
    <property type="match status" value="1"/>
</dbReference>
<comment type="caution">
    <text evidence="4">The sequence shown here is derived from an EMBL/GenBank/DDBJ whole genome shotgun (WGS) entry which is preliminary data.</text>
</comment>
<dbReference type="Gene3D" id="3.40.1190.20">
    <property type="match status" value="1"/>
</dbReference>
<dbReference type="EMBL" id="RAPO01000002">
    <property type="protein sequence ID" value="RKD95263.1"/>
    <property type="molecule type" value="Genomic_DNA"/>
</dbReference>
<reference evidence="4 5" key="1">
    <citation type="submission" date="2018-09" db="EMBL/GenBank/DDBJ databases">
        <title>Genomic Encyclopedia of Archaeal and Bacterial Type Strains, Phase II (KMG-II): from individual species to whole genera.</title>
        <authorList>
            <person name="Goeker M."/>
        </authorList>
    </citation>
    <scope>NUCLEOTIDE SEQUENCE [LARGE SCALE GENOMIC DNA]</scope>
    <source>
        <strain evidence="4 5">DSM 13151</strain>
    </source>
</reference>
<dbReference type="AlphaFoldDB" id="A0A3R7HIM1"/>
<organism evidence="4 5">
    <name type="scientific">Halopiger aswanensis</name>
    <dbReference type="NCBI Taxonomy" id="148449"/>
    <lineage>
        <taxon>Archaea</taxon>
        <taxon>Methanobacteriati</taxon>
        <taxon>Methanobacteriota</taxon>
        <taxon>Stenosarchaea group</taxon>
        <taxon>Halobacteria</taxon>
        <taxon>Halobacteriales</taxon>
        <taxon>Natrialbaceae</taxon>
        <taxon>Halopiger</taxon>
    </lineage>
</organism>
<keyword evidence="3 4" id="KW-0418">Kinase</keyword>
<proteinExistence type="inferred from homology"/>
<comment type="similarity">
    <text evidence="1">Belongs to the carbohydrate kinase PfkB family.</text>
</comment>
<evidence type="ECO:0000313" key="4">
    <source>
        <dbReference type="EMBL" id="RKD95263.1"/>
    </source>
</evidence>
<evidence type="ECO:0000256" key="1">
    <source>
        <dbReference type="ARBA" id="ARBA00010688"/>
    </source>
</evidence>
<evidence type="ECO:0000256" key="3">
    <source>
        <dbReference type="ARBA" id="ARBA00022777"/>
    </source>
</evidence>
<dbReference type="OrthoDB" id="252614at2157"/>
<dbReference type="RefSeq" id="WP_120244553.1">
    <property type="nucleotide sequence ID" value="NZ_RAPO01000002.1"/>
</dbReference>
<dbReference type="InterPro" id="IPR057621">
    <property type="entry name" value="Khk_prokaryotic"/>
</dbReference>
<dbReference type="PANTHER" id="PTHR10584:SF166">
    <property type="entry name" value="RIBOKINASE"/>
    <property type="match status" value="1"/>
</dbReference>
<dbReference type="SUPFAM" id="SSF53613">
    <property type="entry name" value="Ribokinase-like"/>
    <property type="match status" value="1"/>
</dbReference>
<gene>
    <name evidence="4" type="ORF">ATJ93_2115</name>
</gene>
<evidence type="ECO:0000313" key="5">
    <source>
        <dbReference type="Proteomes" id="UP000283805"/>
    </source>
</evidence>
<sequence>MSYDDVLTRLERLTSGGANDPQTIVALPDGSVDHWYAVVGEGGERLESPAAFARQLESGLETVSLEPLEVRPGGQAVNAALQAHALGEDVTLVGHLDHPVFDELPFDARSMGSPAHIRVLAFDGDDVLLAEPGPTAEWRLEDLLAVIEWERLTGADALCCPNWVSVRGLTAVFERLGSSTIDHRLPVVVDPGALETVEPSALADFFDALSQADSGDADPSADSGVELVISVNPTEFEAAAAVALEDGAAQPASESAPEPTPERVESLRSALAVSGVVSHGSAAAVGATRSDAVSVPMLEIESPRTSTGAGDRFSGGLASALAREWPFETALALGNACAAAFVESAATADPAALRSFVREHGIGRDDGGP</sequence>
<dbReference type="GO" id="GO:0016301">
    <property type="term" value="F:kinase activity"/>
    <property type="evidence" value="ECO:0007669"/>
    <property type="project" value="UniProtKB-KW"/>
</dbReference>
<name>A0A3R7HIM1_9EURY</name>
<evidence type="ECO:0000256" key="2">
    <source>
        <dbReference type="ARBA" id="ARBA00022679"/>
    </source>
</evidence>
<protein>
    <submittedName>
        <fullName evidence="4">Sugar/nucleoside kinase (Ribokinase family)</fullName>
    </submittedName>
</protein>